<gene>
    <name evidence="2" type="ORF">P6P90_09995</name>
</gene>
<dbReference type="RefSeq" id="WP_245999805.1">
    <property type="nucleotide sequence ID" value="NZ_JARRRY010000004.1"/>
</dbReference>
<accession>A0ABT6H6P8</accession>
<keyword evidence="3" id="KW-1185">Reference proteome</keyword>
<protein>
    <recommendedName>
        <fullName evidence="4">Intracellular septation protein A</fullName>
    </recommendedName>
</protein>
<evidence type="ECO:0000313" key="3">
    <source>
        <dbReference type="Proteomes" id="UP001218246"/>
    </source>
</evidence>
<keyword evidence="1" id="KW-0472">Membrane</keyword>
<name>A0ABT6H6P8_9BACI</name>
<comment type="caution">
    <text evidence="2">The sequence shown here is derived from an EMBL/GenBank/DDBJ whole genome shotgun (WGS) entry which is preliminary data.</text>
</comment>
<feature type="transmembrane region" description="Helical" evidence="1">
    <location>
        <begin position="57"/>
        <end position="80"/>
    </location>
</feature>
<feature type="transmembrane region" description="Helical" evidence="1">
    <location>
        <begin position="86"/>
        <end position="103"/>
    </location>
</feature>
<feature type="transmembrane region" description="Helical" evidence="1">
    <location>
        <begin position="173"/>
        <end position="195"/>
    </location>
</feature>
<feature type="transmembrane region" description="Helical" evidence="1">
    <location>
        <begin position="7"/>
        <end position="25"/>
    </location>
</feature>
<evidence type="ECO:0000256" key="1">
    <source>
        <dbReference type="SAM" id="Phobius"/>
    </source>
</evidence>
<dbReference type="EMBL" id="JARULN010000007">
    <property type="protein sequence ID" value="MDG5754302.1"/>
    <property type="molecule type" value="Genomic_DNA"/>
</dbReference>
<reference evidence="2 3" key="1">
    <citation type="submission" date="2023-04" db="EMBL/GenBank/DDBJ databases">
        <title>Ectobacillus antri isolated from activated sludge.</title>
        <authorList>
            <person name="Yan P."/>
            <person name="Liu X."/>
        </authorList>
    </citation>
    <scope>NUCLEOTIDE SEQUENCE [LARGE SCALE GENOMIC DNA]</scope>
    <source>
        <strain evidence="2 3">C18H</strain>
    </source>
</reference>
<dbReference type="Proteomes" id="UP001218246">
    <property type="component" value="Unassembled WGS sequence"/>
</dbReference>
<evidence type="ECO:0000313" key="2">
    <source>
        <dbReference type="EMBL" id="MDG5754302.1"/>
    </source>
</evidence>
<feature type="transmembrane region" description="Helical" evidence="1">
    <location>
        <begin position="135"/>
        <end position="161"/>
    </location>
</feature>
<keyword evidence="1" id="KW-0812">Transmembrane</keyword>
<sequence>MKNRVALYDIIFFLVFPLVVWNYGRDIIGDYYAMLLSSVPGIIYSVYRFVVLKQFNIFGIFMLANLILGALVDVLAGSAIQLLWNNVYYAYALAAVFALTALFRKPLALYFALDLAELQGQDRGKLRELFMSKKLFNVFQLITLGFAVRDIVLASLKVWLITKYGVEAFDKGIILRQAINWGFSAIFVIGFLYVAKAVQDASPSEESLEKSN</sequence>
<feature type="transmembrane region" description="Helical" evidence="1">
    <location>
        <begin position="31"/>
        <end position="50"/>
    </location>
</feature>
<proteinExistence type="predicted"/>
<organism evidence="2 3">
    <name type="scientific">Ectobacillus antri</name>
    <dbReference type="NCBI Taxonomy" id="2486280"/>
    <lineage>
        <taxon>Bacteria</taxon>
        <taxon>Bacillati</taxon>
        <taxon>Bacillota</taxon>
        <taxon>Bacilli</taxon>
        <taxon>Bacillales</taxon>
        <taxon>Bacillaceae</taxon>
        <taxon>Ectobacillus</taxon>
    </lineage>
</organism>
<dbReference type="NCBIfam" id="NF041646">
    <property type="entry name" value="VC0807_fam"/>
    <property type="match status" value="1"/>
</dbReference>
<keyword evidence="1" id="KW-1133">Transmembrane helix</keyword>
<evidence type="ECO:0008006" key="4">
    <source>
        <dbReference type="Google" id="ProtNLM"/>
    </source>
</evidence>